<dbReference type="OrthoDB" id="2326357at2"/>
<gene>
    <name evidence="2" type="ORF">BN55_00130</name>
</gene>
<feature type="transmembrane region" description="Helical" evidence="1">
    <location>
        <begin position="85"/>
        <end position="104"/>
    </location>
</feature>
<keyword evidence="1" id="KW-1133">Transmembrane helix</keyword>
<accession>I7L610</accession>
<evidence type="ECO:0000313" key="3">
    <source>
        <dbReference type="Proteomes" id="UP000009320"/>
    </source>
</evidence>
<feature type="transmembrane region" description="Helical" evidence="1">
    <location>
        <begin position="56"/>
        <end position="79"/>
    </location>
</feature>
<comment type="caution">
    <text evidence="2">The sequence shown here is derived from an EMBL/GenBank/DDBJ whole genome shotgun (WGS) entry which is preliminary data.</text>
</comment>
<keyword evidence="1" id="KW-0812">Transmembrane</keyword>
<name>I7L610_9LACO</name>
<dbReference type="AlphaFoldDB" id="I7L610"/>
<proteinExistence type="predicted"/>
<dbReference type="STRING" id="1423758.FC41_GL001047"/>
<organism evidence="2 3">
    <name type="scientific">Lactobacillus hominis DSM 23910 = CRBIP 24.179</name>
    <dbReference type="NCBI Taxonomy" id="1423758"/>
    <lineage>
        <taxon>Bacteria</taxon>
        <taxon>Bacillati</taxon>
        <taxon>Bacillota</taxon>
        <taxon>Bacilli</taxon>
        <taxon>Lactobacillales</taxon>
        <taxon>Lactobacillaceae</taxon>
        <taxon>Lactobacillus</taxon>
    </lineage>
</organism>
<feature type="transmembrane region" description="Helical" evidence="1">
    <location>
        <begin position="32"/>
        <end position="49"/>
    </location>
</feature>
<dbReference type="RefSeq" id="WP_008470622.1">
    <property type="nucleotide sequence ID" value="NZ_AYZP01000002.1"/>
</dbReference>
<dbReference type="GeneID" id="82846986"/>
<evidence type="ECO:0000256" key="1">
    <source>
        <dbReference type="SAM" id="Phobius"/>
    </source>
</evidence>
<evidence type="ECO:0000313" key="2">
    <source>
        <dbReference type="EMBL" id="CCI81747.1"/>
    </source>
</evidence>
<sequence length="113" mass="12773">MALFGLILLINDHFFLWPPEWSDFFNNDWVDAYAIAVGVGLISFVLAGGKSQLANAILLTCTMVFLTVITVLSSGLFLLHRDYGQFVYVVGFLYEMSDVLKLAIYTKTVKRRK</sequence>
<keyword evidence="1" id="KW-0472">Membrane</keyword>
<dbReference type="PATRIC" id="fig|1423758.3.peg.1057"/>
<reference evidence="2 3" key="1">
    <citation type="submission" date="2012-06" db="EMBL/GenBank/DDBJ databases">
        <title>Draft Genome Sequence of Lactobacillus hominis Strain CRBIP 24.179T, isolated from human intestine.</title>
        <authorList>
            <person name="Cousin S."/>
            <person name="Ma L."/>
            <person name="Bizet C."/>
            <person name="Loux V."/>
            <person name="Bouchier C."/>
            <person name="Clermont D."/>
            <person name="Creno S."/>
        </authorList>
    </citation>
    <scope>NUCLEOTIDE SEQUENCE [LARGE SCALE GENOMIC DNA]</scope>
    <source>
        <strain evidence="3">CRBIP 24.179T</strain>
    </source>
</reference>
<dbReference type="Proteomes" id="UP000009320">
    <property type="component" value="Unassembled WGS sequence"/>
</dbReference>
<protein>
    <submittedName>
        <fullName evidence="2">Uncharacterized protein</fullName>
    </submittedName>
</protein>
<dbReference type="eggNOG" id="ENOG50315RF">
    <property type="taxonomic scope" value="Bacteria"/>
</dbReference>
<keyword evidence="3" id="KW-1185">Reference proteome</keyword>
<dbReference type="EMBL" id="CAKE01000009">
    <property type="protein sequence ID" value="CCI81747.1"/>
    <property type="molecule type" value="Genomic_DNA"/>
</dbReference>